<gene>
    <name evidence="1" type="ORF">OE749_07200</name>
</gene>
<organism evidence="1 2">
    <name type="scientific">Fluctibacter corallii</name>
    <dbReference type="NCBI Taxonomy" id="2984329"/>
    <lineage>
        <taxon>Bacteria</taxon>
        <taxon>Pseudomonadati</taxon>
        <taxon>Pseudomonadota</taxon>
        <taxon>Gammaproteobacteria</taxon>
        <taxon>Alteromonadales</taxon>
        <taxon>Alteromonadaceae</taxon>
        <taxon>Fluctibacter</taxon>
    </lineage>
</organism>
<name>A0ABT3A719_9ALTE</name>
<dbReference type="EMBL" id="JAOWKX010000003">
    <property type="protein sequence ID" value="MCV2884475.1"/>
    <property type="molecule type" value="Genomic_DNA"/>
</dbReference>
<reference evidence="1 2" key="1">
    <citation type="submission" date="2022-10" db="EMBL/GenBank/DDBJ databases">
        <title>Aestuariibacter sp. AA17 isolated from Montipora capitata coral fragment.</title>
        <authorList>
            <person name="Emsley S.A."/>
            <person name="Pfannmuller K.M."/>
            <person name="Loughran R.M."/>
            <person name="Shlafstein M."/>
            <person name="Papke E."/>
            <person name="Saw J.H."/>
            <person name="Ushijima B."/>
            <person name="Videau P."/>
        </authorList>
    </citation>
    <scope>NUCLEOTIDE SEQUENCE [LARGE SCALE GENOMIC DNA]</scope>
    <source>
        <strain evidence="1 2">AA17</strain>
    </source>
</reference>
<dbReference type="Proteomes" id="UP001652504">
    <property type="component" value="Unassembled WGS sequence"/>
</dbReference>
<sequence>MSEVKFQKFAVSFQPNLWVDLNLDEDSLSPINANACWLIPQNENNDYLRRNTCILIKEFAPDIDVIAREKHNESVMEEVEERIEISVFEASNEDYLGFENSLKNIVYHHYHKKLMESGKTFFRAKYIIKKENYSLLVVIKFFDETSPDILKSINEVLTNIT</sequence>
<protein>
    <recommendedName>
        <fullName evidence="3">DUF1795 domain-containing protein</fullName>
    </recommendedName>
</protein>
<accession>A0ABT3A719</accession>
<evidence type="ECO:0000313" key="2">
    <source>
        <dbReference type="Proteomes" id="UP001652504"/>
    </source>
</evidence>
<dbReference type="RefSeq" id="WP_263711741.1">
    <property type="nucleotide sequence ID" value="NZ_JAOWKX010000003.1"/>
</dbReference>
<evidence type="ECO:0008006" key="3">
    <source>
        <dbReference type="Google" id="ProtNLM"/>
    </source>
</evidence>
<comment type="caution">
    <text evidence="1">The sequence shown here is derived from an EMBL/GenBank/DDBJ whole genome shotgun (WGS) entry which is preliminary data.</text>
</comment>
<keyword evidence="2" id="KW-1185">Reference proteome</keyword>
<proteinExistence type="predicted"/>
<evidence type="ECO:0000313" key="1">
    <source>
        <dbReference type="EMBL" id="MCV2884475.1"/>
    </source>
</evidence>